<dbReference type="EMBL" id="MKKK01000040">
    <property type="protein sequence ID" value="OEY93845.1"/>
    <property type="molecule type" value="Genomic_DNA"/>
</dbReference>
<comment type="caution">
    <text evidence="3">The sequence shown here is derived from an EMBL/GenBank/DDBJ whole genome shotgun (WGS) entry which is preliminary data.</text>
</comment>
<dbReference type="SMART" id="SM00954">
    <property type="entry name" value="RelA_SpoT"/>
    <property type="match status" value="1"/>
</dbReference>
<sequence length="236" mass="27786">MSINVSNQNVDYFYSDWYDLNMDRYKQLSTMVATTLTYALDAEHIQYVAVPHRFKQKNSFLKKLLQDNVQPQQMTDLAALRVVTLLDQDIEQVCQLIRKMFTVIDEKQIEYHIPQQDDEQAVQANYPSIHFICELGETRTILPEYAMYKGLRFEIQVKTSLEHTYAEIEHGLVAHLGKRLPSHLKYRMKRLAQTLAQADLELNDIYQQINNYQKMMKNVRPTNELTVQKVVKLVKQ</sequence>
<evidence type="ECO:0000256" key="1">
    <source>
        <dbReference type="SAM" id="Coils"/>
    </source>
</evidence>
<organism evidence="3 4">
    <name type="scientific">Acinetobacter qingfengensis</name>
    <dbReference type="NCBI Taxonomy" id="1262585"/>
    <lineage>
        <taxon>Bacteria</taxon>
        <taxon>Pseudomonadati</taxon>
        <taxon>Pseudomonadota</taxon>
        <taxon>Gammaproteobacteria</taxon>
        <taxon>Moraxellales</taxon>
        <taxon>Moraxellaceae</taxon>
        <taxon>Acinetobacter</taxon>
    </lineage>
</organism>
<evidence type="ECO:0000313" key="3">
    <source>
        <dbReference type="EMBL" id="OEY93845.1"/>
    </source>
</evidence>
<dbReference type="Proteomes" id="UP000185895">
    <property type="component" value="Unassembled WGS sequence"/>
</dbReference>
<dbReference type="SUPFAM" id="SSF81301">
    <property type="entry name" value="Nucleotidyltransferase"/>
    <property type="match status" value="1"/>
</dbReference>
<evidence type="ECO:0000313" key="4">
    <source>
        <dbReference type="Proteomes" id="UP000185895"/>
    </source>
</evidence>
<feature type="coiled-coil region" evidence="1">
    <location>
        <begin position="188"/>
        <end position="215"/>
    </location>
</feature>
<dbReference type="GO" id="GO:0015969">
    <property type="term" value="P:guanosine tetraphosphate metabolic process"/>
    <property type="evidence" value="ECO:0007669"/>
    <property type="project" value="InterPro"/>
</dbReference>
<dbReference type="InterPro" id="IPR007685">
    <property type="entry name" value="RelA_SpoT"/>
</dbReference>
<dbReference type="Pfam" id="PF04607">
    <property type="entry name" value="RelA_SpoT"/>
    <property type="match status" value="1"/>
</dbReference>
<gene>
    <name evidence="3" type="ORF">BJI46_13950</name>
</gene>
<dbReference type="AlphaFoldDB" id="A0A1E7R3E7"/>
<dbReference type="Gene3D" id="3.30.460.10">
    <property type="entry name" value="Beta Polymerase, domain 2"/>
    <property type="match status" value="1"/>
</dbReference>
<dbReference type="STRING" id="1262585.BJI46_13950"/>
<reference evidence="3 4" key="1">
    <citation type="submission" date="2016-09" db="EMBL/GenBank/DDBJ databases">
        <authorList>
            <person name="Capua I."/>
            <person name="De Benedictis P."/>
            <person name="Joannis T."/>
            <person name="Lombin L.H."/>
            <person name="Cattoli G."/>
        </authorList>
    </citation>
    <scope>NUCLEOTIDE SEQUENCE [LARGE SCALE GENOMIC DNA]</scope>
    <source>
        <strain evidence="3 4">ANC 4671</strain>
    </source>
</reference>
<dbReference type="PANTHER" id="PTHR41773">
    <property type="entry name" value="GTP PYROPHOSPHATASE-RELATED"/>
    <property type="match status" value="1"/>
</dbReference>
<proteinExistence type="predicted"/>
<keyword evidence="1" id="KW-0175">Coiled coil</keyword>
<accession>A0A1E7R3E7</accession>
<dbReference type="CDD" id="cd05399">
    <property type="entry name" value="NT_Rel-Spo_like"/>
    <property type="match status" value="1"/>
</dbReference>
<dbReference type="InterPro" id="IPR043519">
    <property type="entry name" value="NT_sf"/>
</dbReference>
<protein>
    <recommendedName>
        <fullName evidence="2">RelA/SpoT domain-containing protein</fullName>
    </recommendedName>
</protein>
<dbReference type="PANTHER" id="PTHR41773:SF1">
    <property type="entry name" value="RELA_SPOT DOMAIN-CONTAINING PROTEIN"/>
    <property type="match status" value="1"/>
</dbReference>
<feature type="domain" description="RelA/SpoT" evidence="2">
    <location>
        <begin position="52"/>
        <end position="179"/>
    </location>
</feature>
<name>A0A1E7R3E7_9GAMM</name>
<keyword evidence="4" id="KW-1185">Reference proteome</keyword>
<dbReference type="RefSeq" id="WP_070070378.1">
    <property type="nucleotide sequence ID" value="NZ_MKKK01000040.1"/>
</dbReference>
<evidence type="ECO:0000259" key="2">
    <source>
        <dbReference type="SMART" id="SM00954"/>
    </source>
</evidence>
<dbReference type="Gene3D" id="1.10.287.860">
    <property type="entry name" value="Nucleotidyltransferase"/>
    <property type="match status" value="1"/>
</dbReference>